<protein>
    <recommendedName>
        <fullName evidence="11">ascorbate ferrireductase (transmembrane)</fullName>
        <ecNumber evidence="11">7.2.1.3</ecNumber>
    </recommendedName>
</protein>
<evidence type="ECO:0000256" key="4">
    <source>
        <dbReference type="ARBA" id="ARBA00022617"/>
    </source>
</evidence>
<dbReference type="InterPro" id="IPR005018">
    <property type="entry name" value="DOMON_domain"/>
</dbReference>
<keyword evidence="7" id="KW-0249">Electron transport</keyword>
<dbReference type="GO" id="GO:0020037">
    <property type="term" value="F:heme binding"/>
    <property type="evidence" value="ECO:0007669"/>
    <property type="project" value="TreeGrafter"/>
</dbReference>
<feature type="transmembrane region" description="Helical" evidence="12">
    <location>
        <begin position="407"/>
        <end position="431"/>
    </location>
</feature>
<comment type="cofactor">
    <cofactor evidence="1">
        <name>heme b</name>
        <dbReference type="ChEBI" id="CHEBI:60344"/>
    </cofactor>
</comment>
<feature type="transmembrane region" description="Helical" evidence="12">
    <location>
        <begin position="12"/>
        <end position="33"/>
    </location>
</feature>
<keyword evidence="8 12" id="KW-1133">Transmembrane helix</keyword>
<dbReference type="InterPro" id="IPR045150">
    <property type="entry name" value="CYB561D1/2"/>
</dbReference>
<proteinExistence type="predicted"/>
<keyword evidence="16" id="KW-1185">Reference proteome</keyword>
<dbReference type="PROSITE" id="PS50836">
    <property type="entry name" value="DOMON"/>
    <property type="match status" value="1"/>
</dbReference>
<dbReference type="GO" id="GO:0140571">
    <property type="term" value="F:transmembrane ascorbate ferrireductase activity"/>
    <property type="evidence" value="ECO:0007669"/>
    <property type="project" value="UniProtKB-EC"/>
</dbReference>
<dbReference type="OrthoDB" id="2419613at2759"/>
<dbReference type="InterPro" id="IPR006593">
    <property type="entry name" value="Cyt_b561/ferric_Rdtase_TM"/>
</dbReference>
<evidence type="ECO:0000256" key="3">
    <source>
        <dbReference type="ARBA" id="ARBA00022448"/>
    </source>
</evidence>
<evidence type="ECO:0000256" key="12">
    <source>
        <dbReference type="SAM" id="Phobius"/>
    </source>
</evidence>
<accession>A0A8S9ZU27</accession>
<keyword evidence="6" id="KW-0479">Metal-binding</keyword>
<feature type="transmembrane region" description="Helical" evidence="12">
    <location>
        <begin position="483"/>
        <end position="504"/>
    </location>
</feature>
<feature type="transmembrane region" description="Helical" evidence="12">
    <location>
        <begin position="307"/>
        <end position="325"/>
    </location>
</feature>
<evidence type="ECO:0000256" key="8">
    <source>
        <dbReference type="ARBA" id="ARBA00022989"/>
    </source>
</evidence>
<evidence type="ECO:0000256" key="11">
    <source>
        <dbReference type="ARBA" id="ARBA00024225"/>
    </source>
</evidence>
<evidence type="ECO:0000256" key="9">
    <source>
        <dbReference type="ARBA" id="ARBA00023004"/>
    </source>
</evidence>
<dbReference type="GO" id="GO:0046872">
    <property type="term" value="F:metal ion binding"/>
    <property type="evidence" value="ECO:0007669"/>
    <property type="project" value="UniProtKB-KW"/>
</dbReference>
<organism evidence="15 16">
    <name type="scientific">Meloidogyne graminicola</name>
    <dbReference type="NCBI Taxonomy" id="189291"/>
    <lineage>
        <taxon>Eukaryota</taxon>
        <taxon>Metazoa</taxon>
        <taxon>Ecdysozoa</taxon>
        <taxon>Nematoda</taxon>
        <taxon>Chromadorea</taxon>
        <taxon>Rhabditida</taxon>
        <taxon>Tylenchina</taxon>
        <taxon>Tylenchomorpha</taxon>
        <taxon>Tylenchoidea</taxon>
        <taxon>Meloidogynidae</taxon>
        <taxon>Meloidogyninae</taxon>
        <taxon>Meloidogyne</taxon>
    </lineage>
</organism>
<dbReference type="PANTHER" id="PTHR15422:SF24">
    <property type="entry name" value="DOMON RELATED DOMAIN-CONTAINING PROTEIN"/>
    <property type="match status" value="1"/>
</dbReference>
<dbReference type="GO" id="GO:0140575">
    <property type="term" value="F:transmembrane monodehydroascorbate reductase activity"/>
    <property type="evidence" value="ECO:0007669"/>
    <property type="project" value="InterPro"/>
</dbReference>
<name>A0A8S9ZU27_9BILA</name>
<feature type="domain" description="DOMON" evidence="13">
    <location>
        <begin position="67"/>
        <end position="191"/>
    </location>
</feature>
<evidence type="ECO:0000313" key="16">
    <source>
        <dbReference type="Proteomes" id="UP000605970"/>
    </source>
</evidence>
<evidence type="ECO:0000256" key="1">
    <source>
        <dbReference type="ARBA" id="ARBA00001970"/>
    </source>
</evidence>
<keyword evidence="9" id="KW-0408">Iron</keyword>
<evidence type="ECO:0000313" key="15">
    <source>
        <dbReference type="EMBL" id="KAF7637015.1"/>
    </source>
</evidence>
<comment type="subcellular location">
    <subcellularLocation>
        <location evidence="2">Membrane</location>
        <topology evidence="2">Multi-pass membrane protein</topology>
    </subcellularLocation>
</comment>
<dbReference type="PROSITE" id="PS50939">
    <property type="entry name" value="CYTOCHROME_B561"/>
    <property type="match status" value="1"/>
</dbReference>
<sequence length="505" mass="56582">MALYQNSSRRLSLKYTNNIIIILLLLFNIFQFISSHNHFDLSQCGKTKRCVVGGCPQNSQQQNECNYLFSVRPDTENPNETVEIELFTKRSMPDIKYIALGFSEDTLMGNEPVTYCVINPSGNVEVHLGMNPAGEKSNKAAPPENDEGVLELLEGIATEDGIYCRFRQGYNQANAFSPNLKKAYHLLLAKGGIENSQKLIIHSLDPTNPEEFPFVSTEPILILNPDEAANLISKDSSASNNGNGSFVSTGAAKSGTGLTFVDLHGILMLIAWLGMTTIAIYSARYMRDSWPHTTVMGLKIWFHIHRTLNFFSVILMVFSIIFIIWNKGSWTGPWFGRSSPGAPEWHSLSGALAVLLAFSQPFGAIIRCGIDDPKRPIFNWIHRSIGLIAFILAQIAIYLAISTFKSHFALANFAFCFLIVLYVALIIFILVSEVLRFIELREREKINAMEMQTRTRGSTPSDAYYYHTRKNFSSKLISARKTMFLGVVSTFVVSAFLLVLLILFH</sequence>
<evidence type="ECO:0000256" key="5">
    <source>
        <dbReference type="ARBA" id="ARBA00022692"/>
    </source>
</evidence>
<keyword evidence="5 12" id="KW-0812">Transmembrane</keyword>
<keyword evidence="4" id="KW-0349">Heme</keyword>
<dbReference type="PANTHER" id="PTHR15422">
    <property type="entry name" value="OS05G0565100 PROTEIN"/>
    <property type="match status" value="1"/>
</dbReference>
<evidence type="ECO:0000259" key="14">
    <source>
        <dbReference type="PROSITE" id="PS50939"/>
    </source>
</evidence>
<keyword evidence="3" id="KW-0813">Transport</keyword>
<feature type="transmembrane region" description="Helical" evidence="12">
    <location>
        <begin position="380"/>
        <end position="401"/>
    </location>
</feature>
<dbReference type="Proteomes" id="UP000605970">
    <property type="component" value="Unassembled WGS sequence"/>
</dbReference>
<keyword evidence="10 12" id="KW-0472">Membrane</keyword>
<dbReference type="GO" id="GO:0016020">
    <property type="term" value="C:membrane"/>
    <property type="evidence" value="ECO:0007669"/>
    <property type="project" value="UniProtKB-SubCell"/>
</dbReference>
<comment type="caution">
    <text evidence="15">The sequence shown here is derived from an EMBL/GenBank/DDBJ whole genome shotgun (WGS) entry which is preliminary data.</text>
</comment>
<dbReference type="Gene3D" id="1.20.120.1770">
    <property type="match status" value="1"/>
</dbReference>
<feature type="transmembrane region" description="Helical" evidence="12">
    <location>
        <begin position="263"/>
        <end position="286"/>
    </location>
</feature>
<dbReference type="EMBL" id="JABEBT010000024">
    <property type="protein sequence ID" value="KAF7637015.1"/>
    <property type="molecule type" value="Genomic_DNA"/>
</dbReference>
<evidence type="ECO:0000256" key="10">
    <source>
        <dbReference type="ARBA" id="ARBA00023136"/>
    </source>
</evidence>
<evidence type="ECO:0000256" key="7">
    <source>
        <dbReference type="ARBA" id="ARBA00022982"/>
    </source>
</evidence>
<feature type="domain" description="Cytochrome b561" evidence="14">
    <location>
        <begin position="228"/>
        <end position="439"/>
    </location>
</feature>
<reference evidence="15" key="1">
    <citation type="journal article" date="2020" name="Ecol. Evol.">
        <title>Genome structure and content of the rice root-knot nematode (Meloidogyne graminicola).</title>
        <authorList>
            <person name="Phan N.T."/>
            <person name="Danchin E.G.J."/>
            <person name="Klopp C."/>
            <person name="Perfus-Barbeoch L."/>
            <person name="Kozlowski D.K."/>
            <person name="Koutsovoulos G.D."/>
            <person name="Lopez-Roques C."/>
            <person name="Bouchez O."/>
            <person name="Zahm M."/>
            <person name="Besnard G."/>
            <person name="Bellafiore S."/>
        </authorList>
    </citation>
    <scope>NUCLEOTIDE SEQUENCE</scope>
    <source>
        <strain evidence="15">VN-18</strain>
    </source>
</reference>
<evidence type="ECO:0000256" key="6">
    <source>
        <dbReference type="ARBA" id="ARBA00022723"/>
    </source>
</evidence>
<gene>
    <name evidence="15" type="ORF">Mgra_00003594</name>
</gene>
<dbReference type="EC" id="7.2.1.3" evidence="11"/>
<evidence type="ECO:0000256" key="2">
    <source>
        <dbReference type="ARBA" id="ARBA00004141"/>
    </source>
</evidence>
<dbReference type="AlphaFoldDB" id="A0A8S9ZU27"/>
<dbReference type="CDD" id="cd08760">
    <property type="entry name" value="Cyt_b561_FRRS1_like"/>
    <property type="match status" value="1"/>
</dbReference>
<dbReference type="SMART" id="SM00665">
    <property type="entry name" value="B561"/>
    <property type="match status" value="1"/>
</dbReference>
<evidence type="ECO:0000259" key="13">
    <source>
        <dbReference type="PROSITE" id="PS50836"/>
    </source>
</evidence>